<keyword evidence="14 19" id="KW-0275">Fatty acid biosynthesis</keyword>
<dbReference type="OrthoDB" id="9763189at2"/>
<evidence type="ECO:0000256" key="6">
    <source>
        <dbReference type="ARBA" id="ARBA00022516"/>
    </source>
</evidence>
<evidence type="ECO:0000256" key="11">
    <source>
        <dbReference type="ARBA" id="ARBA00022840"/>
    </source>
</evidence>
<keyword evidence="12" id="KW-0460">Magnesium</keyword>
<dbReference type="GeneID" id="3719480"/>
<dbReference type="STRING" id="272943.RSP_0191"/>
<evidence type="ECO:0000256" key="19">
    <source>
        <dbReference type="RuleBase" id="RU365063"/>
    </source>
</evidence>
<dbReference type="Gene3D" id="3.30.1490.20">
    <property type="entry name" value="ATP-grasp fold, A domain"/>
    <property type="match status" value="1"/>
</dbReference>
<dbReference type="GO" id="GO:0046872">
    <property type="term" value="F:metal ion binding"/>
    <property type="evidence" value="ECO:0007669"/>
    <property type="project" value="UniProtKB-KW"/>
</dbReference>
<evidence type="ECO:0000256" key="15">
    <source>
        <dbReference type="ARBA" id="ARBA00023267"/>
    </source>
</evidence>
<proteinExistence type="predicted"/>
<dbReference type="EnsemblBacteria" id="ABA79362">
    <property type="protein sequence ID" value="ABA79362"/>
    <property type="gene ID" value="RSP_0191"/>
</dbReference>
<dbReference type="PROSITE" id="PS50979">
    <property type="entry name" value="BC"/>
    <property type="match status" value="1"/>
</dbReference>
<evidence type="ECO:0000259" key="20">
    <source>
        <dbReference type="PROSITE" id="PS50975"/>
    </source>
</evidence>
<keyword evidence="23" id="KW-1185">Reference proteome</keyword>
<name>Q3J1H2_CERS4</name>
<dbReference type="GO" id="GO:0004075">
    <property type="term" value="F:biotin carboxylase activity"/>
    <property type="evidence" value="ECO:0007669"/>
    <property type="project" value="UniProtKB-EC"/>
</dbReference>
<dbReference type="NCBIfam" id="TIGR00514">
    <property type="entry name" value="accC"/>
    <property type="match status" value="1"/>
</dbReference>
<evidence type="ECO:0000256" key="5">
    <source>
        <dbReference type="ARBA" id="ARBA00017242"/>
    </source>
</evidence>
<dbReference type="PhylomeDB" id="Q3J1H2"/>
<keyword evidence="7 19" id="KW-0436">Ligase</keyword>
<evidence type="ECO:0000256" key="4">
    <source>
        <dbReference type="ARBA" id="ARBA00013263"/>
    </source>
</evidence>
<dbReference type="FunFam" id="3.40.50.20:FF:000010">
    <property type="entry name" value="Propionyl-CoA carboxylase subunit alpha"/>
    <property type="match status" value="1"/>
</dbReference>
<dbReference type="InterPro" id="IPR011761">
    <property type="entry name" value="ATP-grasp"/>
</dbReference>
<evidence type="ECO:0000256" key="16">
    <source>
        <dbReference type="ARBA" id="ARBA00033786"/>
    </source>
</evidence>
<evidence type="ECO:0000256" key="7">
    <source>
        <dbReference type="ARBA" id="ARBA00022598"/>
    </source>
</evidence>
<dbReference type="Gene3D" id="3.40.50.20">
    <property type="match status" value="1"/>
</dbReference>
<dbReference type="EC" id="6.3.4.14" evidence="4 19"/>
<dbReference type="RefSeq" id="WP_011338054.1">
    <property type="nucleotide sequence ID" value="NC_007493.2"/>
</dbReference>
<dbReference type="Pfam" id="PF02785">
    <property type="entry name" value="Biotin_carb_C"/>
    <property type="match status" value="1"/>
</dbReference>
<evidence type="ECO:0000256" key="8">
    <source>
        <dbReference type="ARBA" id="ARBA00022723"/>
    </source>
</evidence>
<evidence type="ECO:0000256" key="12">
    <source>
        <dbReference type="ARBA" id="ARBA00022842"/>
    </source>
</evidence>
<accession>Q3J1H2</accession>
<dbReference type="PATRIC" id="fig|272943.9.peg.2134"/>
<dbReference type="InterPro" id="IPR051602">
    <property type="entry name" value="ACC_Biotin_Carboxylase"/>
</dbReference>
<organism evidence="22 23">
    <name type="scientific">Cereibacter sphaeroides (strain ATCC 17023 / DSM 158 / JCM 6121 / CCUG 31486 / LMG 2827 / NBRC 12203 / NCIMB 8253 / ATH 2.4.1.)</name>
    <name type="common">Rhodobacter sphaeroides</name>
    <dbReference type="NCBI Taxonomy" id="272943"/>
    <lineage>
        <taxon>Bacteria</taxon>
        <taxon>Pseudomonadati</taxon>
        <taxon>Pseudomonadota</taxon>
        <taxon>Alphaproteobacteria</taxon>
        <taxon>Rhodobacterales</taxon>
        <taxon>Paracoccaceae</taxon>
        <taxon>Cereibacter</taxon>
    </lineage>
</organism>
<dbReference type="InterPro" id="IPR016185">
    <property type="entry name" value="PreATP-grasp_dom_sf"/>
</dbReference>
<dbReference type="eggNOG" id="COG0439">
    <property type="taxonomic scope" value="Bacteria"/>
</dbReference>
<dbReference type="Proteomes" id="UP000002703">
    <property type="component" value="Chromosome 1"/>
</dbReference>
<dbReference type="KEGG" id="rsp:RSP_0191"/>
<dbReference type="PROSITE" id="PS50975">
    <property type="entry name" value="ATP_GRASP"/>
    <property type="match status" value="1"/>
</dbReference>
<comment type="function">
    <text evidence="1 19">This protein is a component of the acetyl coenzyme A carboxylase complex; first, biotin carboxylase catalyzes the carboxylation of the carrier protein and then the transcarboxylase transfers the carboxyl group to form malonyl-CoA.</text>
</comment>
<evidence type="ECO:0000256" key="18">
    <source>
        <dbReference type="PROSITE-ProRule" id="PRU00409"/>
    </source>
</evidence>
<evidence type="ECO:0000313" key="22">
    <source>
        <dbReference type="EMBL" id="ABA79362.1"/>
    </source>
</evidence>
<comment type="subunit">
    <text evidence="3 19">Acetyl-CoA carboxylase is a heterohexamer of biotin carboxyl carrier protein, biotin carboxylase and the two subunits of carboxyl transferase in a 2:2 complex.</text>
</comment>
<dbReference type="Pfam" id="PF00289">
    <property type="entry name" value="Biotin_carb_N"/>
    <property type="match status" value="1"/>
</dbReference>
<evidence type="ECO:0000256" key="17">
    <source>
        <dbReference type="ARBA" id="ARBA00048600"/>
    </source>
</evidence>
<keyword evidence="6 19" id="KW-0444">Lipid biosynthesis</keyword>
<dbReference type="GO" id="GO:2001295">
    <property type="term" value="P:malonyl-CoA biosynthetic process"/>
    <property type="evidence" value="ECO:0007669"/>
    <property type="project" value="UniProtKB-UniPathway"/>
</dbReference>
<evidence type="ECO:0000259" key="21">
    <source>
        <dbReference type="PROSITE" id="PS50979"/>
    </source>
</evidence>
<dbReference type="InterPro" id="IPR005481">
    <property type="entry name" value="BC-like_N"/>
</dbReference>
<evidence type="ECO:0000256" key="10">
    <source>
        <dbReference type="ARBA" id="ARBA00022832"/>
    </source>
</evidence>
<comment type="pathway">
    <text evidence="2 19">Lipid metabolism; malonyl-CoA biosynthesis; malonyl-CoA from acetyl-CoA: step 1/1.</text>
</comment>
<dbReference type="InterPro" id="IPR011054">
    <property type="entry name" value="Rudment_hybrid_motif"/>
</dbReference>
<dbReference type="NCBIfam" id="NF006367">
    <property type="entry name" value="PRK08591.1"/>
    <property type="match status" value="1"/>
</dbReference>
<evidence type="ECO:0000313" key="23">
    <source>
        <dbReference type="Proteomes" id="UP000002703"/>
    </source>
</evidence>
<dbReference type="GO" id="GO:0005524">
    <property type="term" value="F:ATP binding"/>
    <property type="evidence" value="ECO:0007669"/>
    <property type="project" value="UniProtKB-UniRule"/>
</dbReference>
<dbReference type="AlphaFoldDB" id="Q3J1H2"/>
<dbReference type="SUPFAM" id="SSF56059">
    <property type="entry name" value="Glutathione synthetase ATP-binding domain-like"/>
    <property type="match status" value="1"/>
</dbReference>
<feature type="domain" description="Biotin carboxylation" evidence="21">
    <location>
        <begin position="1"/>
        <end position="444"/>
    </location>
</feature>
<dbReference type="Pfam" id="PF02786">
    <property type="entry name" value="CPSase_L_D2"/>
    <property type="match status" value="1"/>
</dbReference>
<evidence type="ECO:0000256" key="14">
    <source>
        <dbReference type="ARBA" id="ARBA00023160"/>
    </source>
</evidence>
<dbReference type="PANTHER" id="PTHR48095">
    <property type="entry name" value="PYRUVATE CARBOXYLASE SUBUNIT A"/>
    <property type="match status" value="1"/>
</dbReference>
<dbReference type="InterPro" id="IPR004549">
    <property type="entry name" value="Acetyl_CoA_COase_biotin_COase"/>
</dbReference>
<dbReference type="InterPro" id="IPR005482">
    <property type="entry name" value="Biotin_COase_C"/>
</dbReference>
<dbReference type="SUPFAM" id="SSF51246">
    <property type="entry name" value="Rudiment single hybrid motif"/>
    <property type="match status" value="1"/>
</dbReference>
<evidence type="ECO:0000256" key="13">
    <source>
        <dbReference type="ARBA" id="ARBA00023098"/>
    </source>
</evidence>
<dbReference type="FunFam" id="3.30.1490.20:FF:000018">
    <property type="entry name" value="Biotin carboxylase"/>
    <property type="match status" value="1"/>
</dbReference>
<dbReference type="PROSITE" id="PS00866">
    <property type="entry name" value="CPSASE_1"/>
    <property type="match status" value="1"/>
</dbReference>
<dbReference type="GO" id="GO:0006633">
    <property type="term" value="P:fatty acid biosynthetic process"/>
    <property type="evidence" value="ECO:0007669"/>
    <property type="project" value="UniProtKB-KW"/>
</dbReference>
<comment type="catalytic activity">
    <reaction evidence="17 19">
        <text>N(6)-biotinyl-L-lysyl-[protein] + hydrogencarbonate + ATP = N(6)-carboxybiotinyl-L-lysyl-[protein] + ADP + phosphate + H(+)</text>
        <dbReference type="Rhea" id="RHEA:13501"/>
        <dbReference type="Rhea" id="RHEA-COMP:10505"/>
        <dbReference type="Rhea" id="RHEA-COMP:10506"/>
        <dbReference type="ChEBI" id="CHEBI:15378"/>
        <dbReference type="ChEBI" id="CHEBI:17544"/>
        <dbReference type="ChEBI" id="CHEBI:30616"/>
        <dbReference type="ChEBI" id="CHEBI:43474"/>
        <dbReference type="ChEBI" id="CHEBI:83144"/>
        <dbReference type="ChEBI" id="CHEBI:83145"/>
        <dbReference type="ChEBI" id="CHEBI:456216"/>
        <dbReference type="EC" id="6.3.4.14"/>
    </reaction>
</comment>
<dbReference type="PANTHER" id="PTHR48095:SF2">
    <property type="entry name" value="BIOTIN CARBOXYLASE, CHLOROPLASTIC"/>
    <property type="match status" value="1"/>
</dbReference>
<keyword evidence="15 19" id="KW-0092">Biotin</keyword>
<evidence type="ECO:0000256" key="2">
    <source>
        <dbReference type="ARBA" id="ARBA00004956"/>
    </source>
</evidence>
<feature type="domain" description="ATP-grasp" evidence="20">
    <location>
        <begin position="120"/>
        <end position="316"/>
    </location>
</feature>
<reference evidence="23" key="1">
    <citation type="submission" date="2005-09" db="EMBL/GenBank/DDBJ databases">
        <title>Complete sequence of chromosome 1 of Rhodobacter sphaeroides 2.4.1.</title>
        <authorList>
            <person name="Copeland A."/>
            <person name="Lucas S."/>
            <person name="Lapidus A."/>
            <person name="Barry K."/>
            <person name="Detter J.C."/>
            <person name="Glavina T."/>
            <person name="Hammon N."/>
            <person name="Israni S."/>
            <person name="Pitluck S."/>
            <person name="Richardson P."/>
            <person name="Mackenzie C."/>
            <person name="Choudhary M."/>
            <person name="Larimer F."/>
            <person name="Hauser L.J."/>
            <person name="Land M."/>
            <person name="Donohue T.J."/>
            <person name="Kaplan S."/>
        </authorList>
    </citation>
    <scope>NUCLEOTIDE SEQUENCE [LARGE SCALE GENOMIC DNA]</scope>
    <source>
        <strain evidence="23">ATCC 17023 / DSM 158 / JCM 6121 / CCUG 31486 / LMG 2827 / NBRC 12203 / NCIMB 8253 / ATH 2.4.1.</strain>
    </source>
</reference>
<dbReference type="PROSITE" id="PS00867">
    <property type="entry name" value="CPSASE_2"/>
    <property type="match status" value="1"/>
</dbReference>
<evidence type="ECO:0000256" key="3">
    <source>
        <dbReference type="ARBA" id="ARBA00011750"/>
    </source>
</evidence>
<keyword evidence="9 18" id="KW-0547">Nucleotide-binding</keyword>
<dbReference type="EMBL" id="CP000143">
    <property type="protein sequence ID" value="ABA79362.1"/>
    <property type="molecule type" value="Genomic_DNA"/>
</dbReference>
<keyword evidence="13 19" id="KW-0443">Lipid metabolism</keyword>
<gene>
    <name evidence="22" type="primary">accC</name>
    <name evidence="22" type="ORF">RSP_0191</name>
</gene>
<sequence>MFEKILIANRGEIALRVIRACQEMGIKSVAVHSTADADAMHVRMADESVCIGPASSTDSYLNKASIISACEITGAEAVHPGYGFLSENAAFAQALQDHGIEFIGPTADHIRIMGDKITAKDTMKALGVPCVPGSDGGVPDYETAIATARDIGFPVIIKATAGGGGRGMKVARNEQELEIAFRTARSEAKAAFGNDEVYMEKYLQKPRHIEIQVFGDGKGRAVHLGERDCSLQRRHQKVFEEAPGPVITPEMRAEIGRICADAVARINYIGAGTIEFLYEDGQFYFIEMNTRLQVEHPVTEAIFGVDLVREQIRVAAGLPMSFNQDALEINGHAIEVRINAEKLPNFSPCPGKVRVFHAPGGLGVRMDSALYGGYSIPPYYDSLIGKLIVHGRDRPEALARLHRALGELIVDGIDTTVPLFHALLAEPDIQNGDYNIHWLEKWLAAQFG</sequence>
<evidence type="ECO:0000256" key="9">
    <source>
        <dbReference type="ARBA" id="ARBA00022741"/>
    </source>
</evidence>
<dbReference type="SUPFAM" id="SSF52440">
    <property type="entry name" value="PreATP-grasp domain"/>
    <property type="match status" value="1"/>
</dbReference>
<dbReference type="InterPro" id="IPR011764">
    <property type="entry name" value="Biotin_carboxylation_dom"/>
</dbReference>
<dbReference type="InterPro" id="IPR013815">
    <property type="entry name" value="ATP_grasp_subdomain_1"/>
</dbReference>
<keyword evidence="10 19" id="KW-0276">Fatty acid metabolism</keyword>
<dbReference type="UniPathway" id="UPA00655">
    <property type="reaction ID" value="UER00711"/>
</dbReference>
<dbReference type="InterPro" id="IPR005479">
    <property type="entry name" value="CPAse_ATP-bd"/>
</dbReference>
<keyword evidence="8" id="KW-0479">Metal-binding</keyword>
<keyword evidence="11 18" id="KW-0067">ATP-binding</keyword>
<dbReference type="SMART" id="SM00878">
    <property type="entry name" value="Biotin_carb_C"/>
    <property type="match status" value="1"/>
</dbReference>
<protein>
    <recommendedName>
        <fullName evidence="5 19">Biotin carboxylase</fullName>
        <ecNumber evidence="4 19">6.3.4.14</ecNumber>
    </recommendedName>
    <alternativeName>
        <fullName evidence="16 19">Acetyl-coenzyme A carboxylase biotin carboxylase subunit A</fullName>
    </alternativeName>
</protein>
<dbReference type="Gene3D" id="3.30.470.20">
    <property type="entry name" value="ATP-grasp fold, B domain"/>
    <property type="match status" value="1"/>
</dbReference>
<evidence type="ECO:0000256" key="1">
    <source>
        <dbReference type="ARBA" id="ARBA00003761"/>
    </source>
</evidence>